<dbReference type="InterPro" id="IPR025506">
    <property type="entry name" value="Abi_alpha"/>
</dbReference>
<dbReference type="Pfam" id="PF14337">
    <property type="entry name" value="Abi_alpha"/>
    <property type="match status" value="1"/>
</dbReference>
<dbReference type="AlphaFoldDB" id="M4VE22"/>
<evidence type="ECO:0000313" key="2">
    <source>
        <dbReference type="Proteomes" id="UP000011932"/>
    </source>
</evidence>
<organism evidence="1 2">
    <name type="scientific">Micavibrio aeruginosavorus EPB</name>
    <dbReference type="NCBI Taxonomy" id="349215"/>
    <lineage>
        <taxon>Bacteria</taxon>
        <taxon>Pseudomonadati</taxon>
        <taxon>Bdellovibrionota</taxon>
        <taxon>Bdellovibrionia</taxon>
        <taxon>Bdellovibrionales</taxon>
        <taxon>Pseudobdellovibrionaceae</taxon>
        <taxon>Micavibrio</taxon>
    </lineage>
</organism>
<name>M4VE22_9BACT</name>
<evidence type="ECO:0008006" key="3">
    <source>
        <dbReference type="Google" id="ProtNLM"/>
    </source>
</evidence>
<evidence type="ECO:0000313" key="1">
    <source>
        <dbReference type="EMBL" id="AGH97612.1"/>
    </source>
</evidence>
<accession>M4VE22</accession>
<sequence length="256" mass="28357">MVSAIDLCKESEHGAEAINQLGKSAVTVTRAINNFLLPIAAFNFGCEKAKAYFSERFEYDFSEKMKNVDPEDVIEPKSSVAAQALQGLAFSHEESELKEMYLSLLASASNKKSRGSVHPSYVQIIREMTSDEAKILASRYVFGSIPVADIHLYKGTGGFNTVATNVSMLAESAGCDFKDMGPTYIDNLCRLGVFEIKRDQRITDDSAYAFVEGLPLYRELQEFVSKNPVGARVEYKKKVMHLTTLGTLFIRTCISS</sequence>
<dbReference type="Gene3D" id="3.30.110.190">
    <property type="match status" value="1"/>
</dbReference>
<dbReference type="KEGG" id="man:A11S_789"/>
<proteinExistence type="predicted"/>
<dbReference type="STRING" id="349215.A11S_789"/>
<dbReference type="EMBL" id="CP003538">
    <property type="protein sequence ID" value="AGH97612.1"/>
    <property type="molecule type" value="Genomic_DNA"/>
</dbReference>
<dbReference type="HOGENOM" id="CLU_086036_1_0_5"/>
<reference evidence="1 2" key="1">
    <citation type="journal article" date="2013" name="ISME J.">
        <title>By their genes ye shall know them: genomic signatures of predatory bacteria.</title>
        <authorList>
            <person name="Pasternak Z."/>
            <person name="Pietrokovski S."/>
            <person name="Rotem O."/>
            <person name="Gophna U."/>
            <person name="Lurie-Weinberger M.N."/>
            <person name="Jurkevitch E."/>
        </authorList>
    </citation>
    <scope>NUCLEOTIDE SEQUENCE [LARGE SCALE GENOMIC DNA]</scope>
    <source>
        <strain evidence="1">EPB</strain>
    </source>
</reference>
<gene>
    <name evidence="1" type="ORF">A11S_789</name>
</gene>
<dbReference type="Proteomes" id="UP000011932">
    <property type="component" value="Chromosome"/>
</dbReference>
<protein>
    <recommendedName>
        <fullName evidence="3">DUF4393 domain-containing protein</fullName>
    </recommendedName>
</protein>